<keyword evidence="2" id="KW-1185">Reference proteome</keyword>
<reference evidence="1 2" key="1">
    <citation type="submission" date="2018-10" db="EMBL/GenBank/DDBJ databases">
        <title>Phylogenomics of Brevibacillus.</title>
        <authorList>
            <person name="Dunlap C."/>
        </authorList>
    </citation>
    <scope>NUCLEOTIDE SEQUENCE [LARGE SCALE GENOMIC DNA]</scope>
    <source>
        <strain evidence="1 2">JCM 15774</strain>
    </source>
</reference>
<gene>
    <name evidence="1" type="ORF">EDM59_01795</name>
</gene>
<proteinExistence type="predicted"/>
<evidence type="ECO:0000313" key="1">
    <source>
        <dbReference type="EMBL" id="RNB90202.1"/>
    </source>
</evidence>
<dbReference type="AlphaFoldDB" id="A0A3M8DQ52"/>
<evidence type="ECO:0000313" key="2">
    <source>
        <dbReference type="Proteomes" id="UP000269573"/>
    </source>
</evidence>
<name>A0A3M8DQ52_9BACL</name>
<accession>A0A3M8DQ52</accession>
<protein>
    <submittedName>
        <fullName evidence="1">Uncharacterized protein</fullName>
    </submittedName>
</protein>
<dbReference type="EMBL" id="RHHU01000002">
    <property type="protein sequence ID" value="RNB90202.1"/>
    <property type="molecule type" value="Genomic_DNA"/>
</dbReference>
<comment type="caution">
    <text evidence="1">The sequence shown here is derived from an EMBL/GenBank/DDBJ whole genome shotgun (WGS) entry which is preliminary data.</text>
</comment>
<dbReference type="Proteomes" id="UP000269573">
    <property type="component" value="Unassembled WGS sequence"/>
</dbReference>
<sequence length="84" mass="10077">MRDRFYWKASKWERSADEVGFFVFAKCLKHIEGQHLSFKEIVPVKTIGSTIKRIGRSVEPHGRWAIRFDRSAIWRKKDNLKVYH</sequence>
<organism evidence="1 2">
    <name type="scientific">Brevibacillus nitrificans</name>
    <dbReference type="NCBI Taxonomy" id="651560"/>
    <lineage>
        <taxon>Bacteria</taxon>
        <taxon>Bacillati</taxon>
        <taxon>Bacillota</taxon>
        <taxon>Bacilli</taxon>
        <taxon>Bacillales</taxon>
        <taxon>Paenibacillaceae</taxon>
        <taxon>Brevibacillus</taxon>
    </lineage>
</organism>